<proteinExistence type="predicted"/>
<dbReference type="Proteomes" id="UP001185331">
    <property type="component" value="Unassembled WGS sequence"/>
</dbReference>
<evidence type="ECO:0000313" key="3">
    <source>
        <dbReference type="Proteomes" id="UP001185331"/>
    </source>
</evidence>
<comment type="caution">
    <text evidence="2">The sequence shown here is derived from an EMBL/GenBank/DDBJ whole genome shotgun (WGS) entry which is preliminary data.</text>
</comment>
<sequence length="937" mass="95329">MPVVVHPLRAERRHALTLALLVTLASPAALAQRAPLTPPPATSLSVPPPLVLTAADPTGVTLRIPLRLPASASRLVVAVTLPSGTSYVPGSATLGDQPTDEPLHGPSGRLYWHLERAAAVLTLRVAPTTTSPTPPVALSAEYPDGRRVTLSGTFDDRDYIAARPGNLPPLTGGPSVNANVTLDQGSSDGVTPILLRVTLTDAAGQPSSAPLATVHFTGESLTPDADLTTPGHQIRLTAGSGTLALPPVTTPGPLSLSVTAGARTHTFTVTVPTPSVPASTGAASLTLGLTPPEVLNAAANLDFSAPLAGGKLHIDASTQGALTYTSGVSAEYTRGPWTAAAGNVDSGIDAVQIGEVFGVRIERAGPIDLTAFAATVPHTDRALTFPGAGREYRLPGPVDSGSETVRVDTTHSDGTLTTRTLTGPADYTITASGVLTLTEPLAATDPHGQPQHLHVTYTPRGDGSDRSVAWGVQASRTQGPTTLSAAATFRSDEAPIFAVRATTSTPTARADTRLTYASGTQLRADAYLTRPGTGRVSLRYQDAAYNGPGQLTPGLNADAAYQTPLAGPVGVKFDARARLDDTRQGASAGAQLTADLNPVTLGAGVRLGVGSEAALSVLGSGQLRLGADTRIDVTHAQPLLGGTPVTDASVRVPLLNHINLDLRYQQRWGQGGNAELAVNAGTASAGATAALTLPERGPGNARFSARRVIILSNAAQLGVRGSATVRLPDGTRELSAGTSLDLRGPGSSFSAAADGTYTGSTFGVTITSGGSWTRGPLTASAEGAYTFGSVTGARASAALTYQVPGTGAFASARYRSADTTPDGVADLTVRAAALARRGTTTWRAAAAVTTPALDVRQATVEATGGATVLVTPSFGVGAQAGATWTPTLGLVTPVLGLEGSVQVLPGLWVTPGWNVLGGTGPLGRTGPYVRFDVLLGR</sequence>
<gene>
    <name evidence="2" type="ORF">J2Y00_001755</name>
</gene>
<feature type="chain" id="PRO_5042230463" evidence="1">
    <location>
        <begin position="32"/>
        <end position="937"/>
    </location>
</feature>
<dbReference type="EMBL" id="JAVDQK010000004">
    <property type="protein sequence ID" value="MDR6218192.1"/>
    <property type="molecule type" value="Genomic_DNA"/>
</dbReference>
<protein>
    <submittedName>
        <fullName evidence="2">Uncharacterized protein</fullName>
    </submittedName>
</protein>
<dbReference type="RefSeq" id="WP_309854362.1">
    <property type="nucleotide sequence ID" value="NZ_JAVDQJ010000004.1"/>
</dbReference>
<feature type="signal peptide" evidence="1">
    <location>
        <begin position="1"/>
        <end position="31"/>
    </location>
</feature>
<reference evidence="2" key="1">
    <citation type="submission" date="2023-07" db="EMBL/GenBank/DDBJ databases">
        <title>Sorghum-associated microbial communities from plants grown in Nebraska, USA.</title>
        <authorList>
            <person name="Schachtman D."/>
        </authorList>
    </citation>
    <scope>NUCLEOTIDE SEQUENCE</scope>
    <source>
        <strain evidence="2">BE330</strain>
    </source>
</reference>
<name>A0AAE3XCX2_9DEIO</name>
<dbReference type="AlphaFoldDB" id="A0AAE3XCX2"/>
<evidence type="ECO:0000313" key="2">
    <source>
        <dbReference type="EMBL" id="MDR6218192.1"/>
    </source>
</evidence>
<organism evidence="2 3">
    <name type="scientific">Deinococcus soli</name>
    <name type="common">ex Cha et al. 2016</name>
    <dbReference type="NCBI Taxonomy" id="1309411"/>
    <lineage>
        <taxon>Bacteria</taxon>
        <taxon>Thermotogati</taxon>
        <taxon>Deinococcota</taxon>
        <taxon>Deinococci</taxon>
        <taxon>Deinococcales</taxon>
        <taxon>Deinococcaceae</taxon>
        <taxon>Deinococcus</taxon>
    </lineage>
</organism>
<keyword evidence="1" id="KW-0732">Signal</keyword>
<evidence type="ECO:0000256" key="1">
    <source>
        <dbReference type="SAM" id="SignalP"/>
    </source>
</evidence>
<accession>A0AAE3XCX2</accession>